<accession>A0ABR3FV77</accession>
<evidence type="ECO:0000313" key="2">
    <source>
        <dbReference type="EMBL" id="KAL0579401.1"/>
    </source>
</evidence>
<sequence length="56" mass="6426">MKKSGLCGLELRGVSRRYCFWLFAMQYSFLLASYSMLTRSGSFLLPIARLGREPES</sequence>
<dbReference type="Proteomes" id="UP001465976">
    <property type="component" value="Unassembled WGS sequence"/>
</dbReference>
<evidence type="ECO:0000256" key="1">
    <source>
        <dbReference type="SAM" id="Phobius"/>
    </source>
</evidence>
<name>A0ABR3FV77_9AGAR</name>
<keyword evidence="1" id="KW-1133">Transmembrane helix</keyword>
<feature type="transmembrane region" description="Helical" evidence="1">
    <location>
        <begin position="20"/>
        <end position="37"/>
    </location>
</feature>
<gene>
    <name evidence="2" type="ORF">V5O48_002627</name>
</gene>
<evidence type="ECO:0000313" key="3">
    <source>
        <dbReference type="Proteomes" id="UP001465976"/>
    </source>
</evidence>
<protein>
    <submittedName>
        <fullName evidence="2">Uncharacterized protein</fullName>
    </submittedName>
</protein>
<organism evidence="2 3">
    <name type="scientific">Marasmius crinis-equi</name>
    <dbReference type="NCBI Taxonomy" id="585013"/>
    <lineage>
        <taxon>Eukaryota</taxon>
        <taxon>Fungi</taxon>
        <taxon>Dikarya</taxon>
        <taxon>Basidiomycota</taxon>
        <taxon>Agaricomycotina</taxon>
        <taxon>Agaricomycetes</taxon>
        <taxon>Agaricomycetidae</taxon>
        <taxon>Agaricales</taxon>
        <taxon>Marasmiineae</taxon>
        <taxon>Marasmiaceae</taxon>
        <taxon>Marasmius</taxon>
    </lineage>
</organism>
<feature type="non-terminal residue" evidence="2">
    <location>
        <position position="56"/>
    </location>
</feature>
<reference evidence="2 3" key="1">
    <citation type="submission" date="2024-02" db="EMBL/GenBank/DDBJ databases">
        <title>A draft genome for the cacao thread blight pathogen Marasmius crinis-equi.</title>
        <authorList>
            <person name="Cohen S.P."/>
            <person name="Baruah I.K."/>
            <person name="Amoako-Attah I."/>
            <person name="Bukari Y."/>
            <person name="Meinhardt L.W."/>
            <person name="Bailey B.A."/>
        </authorList>
    </citation>
    <scope>NUCLEOTIDE SEQUENCE [LARGE SCALE GENOMIC DNA]</scope>
    <source>
        <strain evidence="2 3">GH-76</strain>
    </source>
</reference>
<keyword evidence="1" id="KW-0812">Transmembrane</keyword>
<keyword evidence="3" id="KW-1185">Reference proteome</keyword>
<comment type="caution">
    <text evidence="2">The sequence shown here is derived from an EMBL/GenBank/DDBJ whole genome shotgun (WGS) entry which is preliminary data.</text>
</comment>
<dbReference type="EMBL" id="JBAHYK010000061">
    <property type="protein sequence ID" value="KAL0579401.1"/>
    <property type="molecule type" value="Genomic_DNA"/>
</dbReference>
<keyword evidence="1" id="KW-0472">Membrane</keyword>
<proteinExistence type="predicted"/>